<dbReference type="EMBL" id="CAXAMM010027469">
    <property type="protein sequence ID" value="CAK9060892.1"/>
    <property type="molecule type" value="Genomic_DNA"/>
</dbReference>
<reference evidence="1 2" key="1">
    <citation type="submission" date="2024-02" db="EMBL/GenBank/DDBJ databases">
        <authorList>
            <person name="Chen Y."/>
            <person name="Shah S."/>
            <person name="Dougan E. K."/>
            <person name="Thang M."/>
            <person name="Chan C."/>
        </authorList>
    </citation>
    <scope>NUCLEOTIDE SEQUENCE [LARGE SCALE GENOMIC DNA]</scope>
</reference>
<accession>A0ABP0NCS6</accession>
<protein>
    <submittedName>
        <fullName evidence="1">Uncharacterized protein</fullName>
    </submittedName>
</protein>
<evidence type="ECO:0000313" key="2">
    <source>
        <dbReference type="Proteomes" id="UP001642464"/>
    </source>
</evidence>
<sequence>MRLSAMSMPQAGSVNFLDSNGKPCPAQMANILLGTNEPDIYGSCMGDMFGKCTSHCDTQVDCPAARLFPTDGIHAQPNSRGECNCWQYSHATGAGFWPLAGCQASQPLPKMWEDPGCVGTVMQNWKQTAQLAYAKGYKYLSTPLVAENLDYAKSFIEHACGCSGGQCSCQDASCGCPVYVGFHFYAYDCMPEGTGGYETLQERLDATARIMEQYPFVKGAIINEVGMLNCASEDKNPICVPDSGRYPANQQKDHSCPTTEDLPHGMASFINGLMDRIIQAQTSDGRKVVKSLSWFNANQDGGVYNLLLFNSDGSLNEAGEAYLSACSRWRGR</sequence>
<comment type="caution">
    <text evidence="1">The sequence shown here is derived from an EMBL/GenBank/DDBJ whole genome shotgun (WGS) entry which is preliminary data.</text>
</comment>
<dbReference type="Proteomes" id="UP001642464">
    <property type="component" value="Unassembled WGS sequence"/>
</dbReference>
<keyword evidence="2" id="KW-1185">Reference proteome</keyword>
<organism evidence="1 2">
    <name type="scientific">Durusdinium trenchii</name>
    <dbReference type="NCBI Taxonomy" id="1381693"/>
    <lineage>
        <taxon>Eukaryota</taxon>
        <taxon>Sar</taxon>
        <taxon>Alveolata</taxon>
        <taxon>Dinophyceae</taxon>
        <taxon>Suessiales</taxon>
        <taxon>Symbiodiniaceae</taxon>
        <taxon>Durusdinium</taxon>
    </lineage>
</organism>
<proteinExistence type="predicted"/>
<name>A0ABP0NCS6_9DINO</name>
<gene>
    <name evidence="1" type="ORF">SCF082_LOCUS31993</name>
</gene>
<evidence type="ECO:0000313" key="1">
    <source>
        <dbReference type="EMBL" id="CAK9060892.1"/>
    </source>
</evidence>